<name>A0A847UKE2_HALAR</name>
<dbReference type="RefSeq" id="WP_170097516.1">
    <property type="nucleotide sequence ID" value="NZ_WOWA01000005.1"/>
</dbReference>
<dbReference type="AlphaFoldDB" id="A0A847UKE2"/>
<dbReference type="PANTHER" id="PTHR10126">
    <property type="entry name" value="TATA-BOX BINDING PROTEIN"/>
    <property type="match status" value="1"/>
</dbReference>
<dbReference type="InterPro" id="IPR000814">
    <property type="entry name" value="TBP"/>
</dbReference>
<dbReference type="Proteomes" id="UP000641625">
    <property type="component" value="Unassembled WGS sequence"/>
</dbReference>
<keyword evidence="2" id="KW-0677">Repeat</keyword>
<dbReference type="InterPro" id="IPR012295">
    <property type="entry name" value="TBP_dom_sf"/>
</dbReference>
<keyword evidence="4" id="KW-0804">Transcription</keyword>
<dbReference type="Pfam" id="PF00352">
    <property type="entry name" value="TBP"/>
    <property type="match status" value="2"/>
</dbReference>
<evidence type="ECO:0000256" key="1">
    <source>
        <dbReference type="ARBA" id="ARBA00005560"/>
    </source>
</evidence>
<dbReference type="GO" id="GO:0006352">
    <property type="term" value="P:DNA-templated transcription initiation"/>
    <property type="evidence" value="ECO:0007669"/>
    <property type="project" value="InterPro"/>
</dbReference>
<organism evidence="5 6">
    <name type="scientific">Haloarcula argentinensis</name>
    <dbReference type="NCBI Taxonomy" id="43776"/>
    <lineage>
        <taxon>Archaea</taxon>
        <taxon>Methanobacteriati</taxon>
        <taxon>Methanobacteriota</taxon>
        <taxon>Stenosarchaea group</taxon>
        <taxon>Halobacteria</taxon>
        <taxon>Halobacteriales</taxon>
        <taxon>Haloarculaceae</taxon>
        <taxon>Haloarcula</taxon>
    </lineage>
</organism>
<evidence type="ECO:0000256" key="2">
    <source>
        <dbReference type="ARBA" id="ARBA00022737"/>
    </source>
</evidence>
<evidence type="ECO:0000313" key="6">
    <source>
        <dbReference type="Proteomes" id="UP000641625"/>
    </source>
</evidence>
<comment type="similarity">
    <text evidence="1">Belongs to the TBP family.</text>
</comment>
<evidence type="ECO:0000313" key="5">
    <source>
        <dbReference type="EMBL" id="NLV14059.1"/>
    </source>
</evidence>
<sequence length="182" mass="20328">MTEFEIANVVGTITYQQELNLAALSETFEDRDEITSVTYEPVENHWLQTRFAPDDIYVAFYRSGRCSIAGGKSVEHFETVVEQVNSVMRDLLEFEYNPAVEVSNIVATTDVGSNISLEALTVELGMEQTEYEPEQFPALMYRDSDAVILVFSSGKLLCTGLTDLQTVSEAIETMASRIQAVM</sequence>
<evidence type="ECO:0000256" key="3">
    <source>
        <dbReference type="ARBA" id="ARBA00023125"/>
    </source>
</evidence>
<accession>A0A847UKE2</accession>
<reference evidence="5" key="1">
    <citation type="submission" date="2019-12" db="EMBL/GenBank/DDBJ databases">
        <title>Whole genome sequencing of Haloarcula argentinensis strain pws5.</title>
        <authorList>
            <person name="Verma D.K."/>
            <person name="Gopal K."/>
            <person name="Prasad E.S."/>
        </authorList>
    </citation>
    <scope>NUCLEOTIDE SEQUENCE</scope>
    <source>
        <strain evidence="5">Pws5</strain>
    </source>
</reference>
<evidence type="ECO:0000256" key="4">
    <source>
        <dbReference type="ARBA" id="ARBA00023163"/>
    </source>
</evidence>
<gene>
    <name evidence="5" type="ORF">GOC77_12370</name>
</gene>
<keyword evidence="3" id="KW-0238">DNA-binding</keyword>
<proteinExistence type="inferred from homology"/>
<protein>
    <submittedName>
        <fullName evidence="5">Transcription factor</fullName>
    </submittedName>
</protein>
<dbReference type="PRINTS" id="PR00686">
    <property type="entry name" value="TIFACTORIID"/>
</dbReference>
<dbReference type="GO" id="GO:0003677">
    <property type="term" value="F:DNA binding"/>
    <property type="evidence" value="ECO:0007669"/>
    <property type="project" value="UniProtKB-KW"/>
</dbReference>
<dbReference type="EMBL" id="WOWA01000005">
    <property type="protein sequence ID" value="NLV14059.1"/>
    <property type="molecule type" value="Genomic_DNA"/>
</dbReference>
<comment type="caution">
    <text evidence="5">The sequence shown here is derived from an EMBL/GenBank/DDBJ whole genome shotgun (WGS) entry which is preliminary data.</text>
</comment>
<dbReference type="Gene3D" id="3.30.310.10">
    <property type="entry name" value="TATA-Binding Protein"/>
    <property type="match status" value="2"/>
</dbReference>
<dbReference type="SUPFAM" id="SSF55945">
    <property type="entry name" value="TATA-box binding protein-like"/>
    <property type="match status" value="2"/>
</dbReference>